<organism evidence="2 3">
    <name type="scientific">Vibrio parahaemolyticus</name>
    <dbReference type="NCBI Taxonomy" id="670"/>
    <lineage>
        <taxon>Bacteria</taxon>
        <taxon>Pseudomonadati</taxon>
        <taxon>Pseudomonadota</taxon>
        <taxon>Gammaproteobacteria</taxon>
        <taxon>Vibrionales</taxon>
        <taxon>Vibrionaceae</taxon>
        <taxon>Vibrio</taxon>
    </lineage>
</organism>
<dbReference type="PANTHER" id="PTHR32063">
    <property type="match status" value="1"/>
</dbReference>
<sequence length="108" mass="11822">ASTLQKRLQPQIEAIQMPPGYSLEWGGEYESSGDAQESLFTTMPMGYLFMFLITVFLFNSIKEPLIVWLTVPLALIGVTTGLLALNTPFGFMALLGFLSLSGMVLKNG</sequence>
<dbReference type="InterPro" id="IPR001036">
    <property type="entry name" value="Acrflvin-R"/>
</dbReference>
<dbReference type="GO" id="GO:0005886">
    <property type="term" value="C:plasma membrane"/>
    <property type="evidence" value="ECO:0007669"/>
    <property type="project" value="TreeGrafter"/>
</dbReference>
<dbReference type="EMBL" id="NIXT01003013">
    <property type="protein sequence ID" value="OXE29669.1"/>
    <property type="molecule type" value="Genomic_DNA"/>
</dbReference>
<evidence type="ECO:0008006" key="4">
    <source>
        <dbReference type="Google" id="ProtNLM"/>
    </source>
</evidence>
<keyword evidence="1" id="KW-1133">Transmembrane helix</keyword>
<reference evidence="2 3" key="1">
    <citation type="journal article" date="2017" name="Appl. Environ. Microbiol.">
        <title>Parallel evolution of two clades of a major Atlantic endemic Vibrio parahaemolyticus pathogen lineage by independent acquisition of related pathogenicity islands.</title>
        <authorList>
            <person name="Xu F."/>
            <person name="Gonzalez-Escalona N."/>
            <person name="Drees K.P."/>
            <person name="Sebra R.P."/>
            <person name="Cooper V.S."/>
            <person name="Jones S.H."/>
            <person name="Whistler C.A."/>
        </authorList>
    </citation>
    <scope>NUCLEOTIDE SEQUENCE [LARGE SCALE GENOMIC DNA]</scope>
    <source>
        <strain evidence="2 3">MAVP-3</strain>
    </source>
</reference>
<dbReference type="Gene3D" id="1.20.1640.10">
    <property type="entry name" value="Multidrug efflux transporter AcrB transmembrane domain"/>
    <property type="match status" value="1"/>
</dbReference>
<evidence type="ECO:0000313" key="2">
    <source>
        <dbReference type="EMBL" id="OXE29669.1"/>
    </source>
</evidence>
<dbReference type="PANTHER" id="PTHR32063:SF18">
    <property type="entry name" value="CATION EFFLUX SYSTEM PROTEIN"/>
    <property type="match status" value="1"/>
</dbReference>
<evidence type="ECO:0000313" key="3">
    <source>
        <dbReference type="Proteomes" id="UP000214596"/>
    </source>
</evidence>
<dbReference type="AlphaFoldDB" id="A0A227J3I7"/>
<feature type="transmembrane region" description="Helical" evidence="1">
    <location>
        <begin position="89"/>
        <end position="105"/>
    </location>
</feature>
<feature type="non-terminal residue" evidence="2">
    <location>
        <position position="108"/>
    </location>
</feature>
<evidence type="ECO:0000256" key="1">
    <source>
        <dbReference type="SAM" id="Phobius"/>
    </source>
</evidence>
<dbReference type="SUPFAM" id="SSF82866">
    <property type="entry name" value="Multidrug efflux transporter AcrB transmembrane domain"/>
    <property type="match status" value="1"/>
</dbReference>
<dbReference type="GO" id="GO:0042910">
    <property type="term" value="F:xenobiotic transmembrane transporter activity"/>
    <property type="evidence" value="ECO:0007669"/>
    <property type="project" value="TreeGrafter"/>
</dbReference>
<feature type="non-terminal residue" evidence="2">
    <location>
        <position position="1"/>
    </location>
</feature>
<feature type="transmembrane region" description="Helical" evidence="1">
    <location>
        <begin position="39"/>
        <end position="58"/>
    </location>
</feature>
<keyword evidence="1" id="KW-0472">Membrane</keyword>
<dbReference type="Proteomes" id="UP000214596">
    <property type="component" value="Unassembled WGS sequence"/>
</dbReference>
<proteinExistence type="predicted"/>
<gene>
    <name evidence="2" type="ORF">CA163_27415</name>
</gene>
<keyword evidence="1" id="KW-0812">Transmembrane</keyword>
<dbReference type="Gene3D" id="3.30.70.1440">
    <property type="entry name" value="Multidrug efflux transporter AcrB pore domain"/>
    <property type="match status" value="1"/>
</dbReference>
<feature type="transmembrane region" description="Helical" evidence="1">
    <location>
        <begin position="65"/>
        <end position="83"/>
    </location>
</feature>
<protein>
    <recommendedName>
        <fullName evidence="4">AcrB/AcrD/AcrF family protein</fullName>
    </recommendedName>
</protein>
<name>A0A227J3I7_VIBPH</name>
<accession>A0A227J3I7</accession>
<comment type="caution">
    <text evidence="2">The sequence shown here is derived from an EMBL/GenBank/DDBJ whole genome shotgun (WGS) entry which is preliminary data.</text>
</comment>
<dbReference type="Pfam" id="PF00873">
    <property type="entry name" value="ACR_tran"/>
    <property type="match status" value="1"/>
</dbReference>